<evidence type="ECO:0000256" key="5">
    <source>
        <dbReference type="ARBA" id="ARBA00022692"/>
    </source>
</evidence>
<dbReference type="NCBIfam" id="TIGR00912">
    <property type="entry name" value="2A0309"/>
    <property type="match status" value="1"/>
</dbReference>
<feature type="transmembrane region" description="Helical" evidence="8">
    <location>
        <begin position="336"/>
        <end position="356"/>
    </location>
</feature>
<protein>
    <submittedName>
        <fullName evidence="9">Spore gernimation protein</fullName>
    </submittedName>
</protein>
<comment type="caution">
    <text evidence="9">The sequence shown here is derived from an EMBL/GenBank/DDBJ whole genome shotgun (WGS) entry which is preliminary data.</text>
</comment>
<dbReference type="EMBL" id="QWEH01000002">
    <property type="protein sequence ID" value="RHW34570.1"/>
    <property type="molecule type" value="Genomic_DNA"/>
</dbReference>
<comment type="subcellular location">
    <subcellularLocation>
        <location evidence="1">Membrane</location>
        <topology evidence="1">Multi-pass membrane protein</topology>
    </subcellularLocation>
</comment>
<evidence type="ECO:0000256" key="3">
    <source>
        <dbReference type="ARBA" id="ARBA00022448"/>
    </source>
</evidence>
<evidence type="ECO:0000313" key="9">
    <source>
        <dbReference type="EMBL" id="RHW34570.1"/>
    </source>
</evidence>
<dbReference type="PANTHER" id="PTHR34975:SF2">
    <property type="entry name" value="SPORE GERMINATION PROTEIN A2"/>
    <property type="match status" value="1"/>
</dbReference>
<dbReference type="PANTHER" id="PTHR34975">
    <property type="entry name" value="SPORE GERMINATION PROTEIN A2"/>
    <property type="match status" value="1"/>
</dbReference>
<gene>
    <name evidence="9" type="ORF">D1B32_05270</name>
</gene>
<comment type="similarity">
    <text evidence="2">Belongs to the amino acid-polyamine-organocation (APC) superfamily. Spore germination protein (SGP) (TC 2.A.3.9) family.</text>
</comment>
<dbReference type="InterPro" id="IPR004761">
    <property type="entry name" value="Spore_GerAB"/>
</dbReference>
<evidence type="ECO:0000256" key="6">
    <source>
        <dbReference type="ARBA" id="ARBA00022989"/>
    </source>
</evidence>
<evidence type="ECO:0000256" key="7">
    <source>
        <dbReference type="ARBA" id="ARBA00023136"/>
    </source>
</evidence>
<dbReference type="Proteomes" id="UP000285456">
    <property type="component" value="Unassembled WGS sequence"/>
</dbReference>
<feature type="transmembrane region" description="Helical" evidence="8">
    <location>
        <begin position="113"/>
        <end position="129"/>
    </location>
</feature>
<feature type="transmembrane region" description="Helical" evidence="8">
    <location>
        <begin position="34"/>
        <end position="55"/>
    </location>
</feature>
<accession>A0A417YM75</accession>
<reference evidence="9 10" key="1">
    <citation type="journal article" date="2007" name="Int. J. Syst. Evol. Microbiol.">
        <title>Oceanobacillus profundus sp. nov., isolated from a deep-sea sediment core.</title>
        <authorList>
            <person name="Kim Y.G."/>
            <person name="Choi D.H."/>
            <person name="Hyun S."/>
            <person name="Cho B.C."/>
        </authorList>
    </citation>
    <scope>NUCLEOTIDE SEQUENCE [LARGE SCALE GENOMIC DNA]</scope>
    <source>
        <strain evidence="9 10">DSM 18246</strain>
    </source>
</reference>
<dbReference type="Pfam" id="PF03845">
    <property type="entry name" value="Spore_permease"/>
    <property type="match status" value="1"/>
</dbReference>
<feature type="transmembrane region" description="Helical" evidence="8">
    <location>
        <begin position="7"/>
        <end position="28"/>
    </location>
</feature>
<keyword evidence="10" id="KW-1185">Reference proteome</keyword>
<evidence type="ECO:0000256" key="1">
    <source>
        <dbReference type="ARBA" id="ARBA00004141"/>
    </source>
</evidence>
<name>A0A417YM75_9BACI</name>
<sequence length="366" mass="40979">MERISVYQLFTITVFFQLGSSVIFGFASSAGRDAWLAILISTALGIMLILMYIALMKMNPSLTVVEWFPAQLGKWIGMPIAWLYPLLFLYVAGRILADVKSIIPVTILPQTPSWFIVLSLLLVVLYGVSSGIEVIARLTEYLLPMVLIIFMIEVILLFFSDVVNINYILPVVGQGWGKIWTAVWPTGITQTFAETLTLAMIWPLVKETEKVMKVTIIAAIVSGITIAILSLMQSLVFGESILERTLFPVYTLMQQISIADFLDNLDAIVSLVMVLTAFAKLTLYFFAAVRSMQLLLNLSSSRYLILPVAIITYMLGMTMSTNLSEHIYVGIHIFPLHLWVPLLIVLPFLLLVVTVIRRIFTKVSSK</sequence>
<feature type="transmembrane region" description="Helical" evidence="8">
    <location>
        <begin position="141"/>
        <end position="159"/>
    </location>
</feature>
<keyword evidence="5 8" id="KW-0812">Transmembrane</keyword>
<evidence type="ECO:0000256" key="4">
    <source>
        <dbReference type="ARBA" id="ARBA00022544"/>
    </source>
</evidence>
<feature type="transmembrane region" description="Helical" evidence="8">
    <location>
        <begin position="214"/>
        <end position="237"/>
    </location>
</feature>
<dbReference type="AlphaFoldDB" id="A0A417YM75"/>
<dbReference type="RefSeq" id="WP_118888797.1">
    <property type="nucleotide sequence ID" value="NZ_JAMAWL010000018.1"/>
</dbReference>
<keyword evidence="7 8" id="KW-0472">Membrane</keyword>
<evidence type="ECO:0000256" key="8">
    <source>
        <dbReference type="SAM" id="Phobius"/>
    </source>
</evidence>
<dbReference type="GO" id="GO:0009847">
    <property type="term" value="P:spore germination"/>
    <property type="evidence" value="ECO:0007669"/>
    <property type="project" value="InterPro"/>
</dbReference>
<evidence type="ECO:0000313" key="10">
    <source>
        <dbReference type="Proteomes" id="UP000285456"/>
    </source>
</evidence>
<organism evidence="9 10">
    <name type="scientific">Oceanobacillus profundus</name>
    <dbReference type="NCBI Taxonomy" id="372463"/>
    <lineage>
        <taxon>Bacteria</taxon>
        <taxon>Bacillati</taxon>
        <taxon>Bacillota</taxon>
        <taxon>Bacilli</taxon>
        <taxon>Bacillales</taxon>
        <taxon>Bacillaceae</taxon>
        <taxon>Oceanobacillus</taxon>
    </lineage>
</organism>
<keyword evidence="4" id="KW-0309">Germination</keyword>
<evidence type="ECO:0000256" key="2">
    <source>
        <dbReference type="ARBA" id="ARBA00007998"/>
    </source>
</evidence>
<keyword evidence="3" id="KW-0813">Transport</keyword>
<feature type="transmembrane region" description="Helical" evidence="8">
    <location>
        <begin position="294"/>
        <end position="316"/>
    </location>
</feature>
<dbReference type="OrthoDB" id="1891864at2"/>
<proteinExistence type="inferred from homology"/>
<dbReference type="GO" id="GO:0016020">
    <property type="term" value="C:membrane"/>
    <property type="evidence" value="ECO:0007669"/>
    <property type="project" value="UniProtKB-SubCell"/>
</dbReference>
<feature type="transmembrane region" description="Helical" evidence="8">
    <location>
        <begin position="267"/>
        <end position="287"/>
    </location>
</feature>
<keyword evidence="6 8" id="KW-1133">Transmembrane helix</keyword>
<feature type="transmembrane region" description="Helical" evidence="8">
    <location>
        <begin position="75"/>
        <end position="93"/>
    </location>
</feature>